<dbReference type="PROSITE" id="PS51707">
    <property type="entry name" value="CYTH"/>
    <property type="match status" value="1"/>
</dbReference>
<gene>
    <name evidence="3" type="ORF">HNQ81_001234</name>
</gene>
<dbReference type="InterPro" id="IPR033469">
    <property type="entry name" value="CYTH-like_dom_sf"/>
</dbReference>
<dbReference type="Gene3D" id="2.40.320.10">
    <property type="entry name" value="Hypothetical Protein Pfu-838710-001"/>
    <property type="match status" value="1"/>
</dbReference>
<comment type="caution">
    <text evidence="3">The sequence shown here is derived from an EMBL/GenBank/DDBJ whole genome shotgun (WGS) entry which is preliminary data.</text>
</comment>
<accession>A0A840UXX9</accession>
<dbReference type="InterPro" id="IPR012042">
    <property type="entry name" value="NeuTTM/CthTTM-like"/>
</dbReference>
<feature type="active site" description="Proton acceptor" evidence="1">
    <location>
        <position position="29"/>
    </location>
</feature>
<dbReference type="InterPro" id="IPR023577">
    <property type="entry name" value="CYTH_domain"/>
</dbReference>
<reference evidence="3 4" key="1">
    <citation type="submission" date="2020-08" db="EMBL/GenBank/DDBJ databases">
        <title>Genomic Encyclopedia of Type Strains, Phase IV (KMG-IV): sequencing the most valuable type-strain genomes for metagenomic binning, comparative biology and taxonomic classification.</title>
        <authorList>
            <person name="Goeker M."/>
        </authorList>
    </citation>
    <scope>NUCLEOTIDE SEQUENCE [LARGE SCALE GENOMIC DNA]</scope>
    <source>
        <strain evidence="3 4">DSM 28570</strain>
    </source>
</reference>
<name>A0A840UXX9_9BACT</name>
<dbReference type="PANTHER" id="PTHR40114">
    <property type="entry name" value="SLR0698 PROTEIN"/>
    <property type="match status" value="1"/>
</dbReference>
<dbReference type="EMBL" id="JACHEO010000004">
    <property type="protein sequence ID" value="MBB5347518.1"/>
    <property type="molecule type" value="Genomic_DNA"/>
</dbReference>
<evidence type="ECO:0000313" key="3">
    <source>
        <dbReference type="EMBL" id="MBB5347518.1"/>
    </source>
</evidence>
<keyword evidence="4" id="KW-1185">Reference proteome</keyword>
<organism evidence="3 4">
    <name type="scientific">Desulfoprunum benzoelyticum</name>
    <dbReference type="NCBI Taxonomy" id="1506996"/>
    <lineage>
        <taxon>Bacteria</taxon>
        <taxon>Pseudomonadati</taxon>
        <taxon>Thermodesulfobacteriota</taxon>
        <taxon>Desulfobulbia</taxon>
        <taxon>Desulfobulbales</taxon>
        <taxon>Desulfobulbaceae</taxon>
        <taxon>Desulfoprunum</taxon>
    </lineage>
</organism>
<feature type="domain" description="CYTH" evidence="2">
    <location>
        <begin position="2"/>
        <end position="148"/>
    </location>
</feature>
<proteinExistence type="predicted"/>
<dbReference type="Proteomes" id="UP000539642">
    <property type="component" value="Unassembled WGS sequence"/>
</dbReference>
<protein>
    <submittedName>
        <fullName evidence="3">CYTH domain-containing protein</fullName>
    </submittedName>
</protein>
<dbReference type="PANTHER" id="PTHR40114:SF1">
    <property type="entry name" value="SLR0698 PROTEIN"/>
    <property type="match status" value="1"/>
</dbReference>
<dbReference type="CDD" id="cd07891">
    <property type="entry name" value="CYTH-like_CthTTM-like_1"/>
    <property type="match status" value="1"/>
</dbReference>
<evidence type="ECO:0000313" key="4">
    <source>
        <dbReference type="Proteomes" id="UP000539642"/>
    </source>
</evidence>
<dbReference type="SUPFAM" id="SSF55154">
    <property type="entry name" value="CYTH-like phosphatases"/>
    <property type="match status" value="1"/>
</dbReference>
<dbReference type="SMART" id="SM01118">
    <property type="entry name" value="CYTH"/>
    <property type="match status" value="1"/>
</dbReference>
<dbReference type="PIRSF" id="PIRSF016487">
    <property type="entry name" value="CYTH_UCP016487"/>
    <property type="match status" value="1"/>
</dbReference>
<sequence length="157" mass="17923">MGTEIERKFLLANDDWRGLAEGKPYCQGYICSGAPGTVRIRIIGENGFLTIKGPTRGLVRAEYEYQIPVADAREILANLCSRPLIEKIRYTMNFAGSIWEIDEFKKENDGLLIAEIELENPHQQFVMPPWVGREVSDDPRYRNSSLVINPYSTWGKK</sequence>
<dbReference type="Pfam" id="PF01928">
    <property type="entry name" value="CYTH"/>
    <property type="match status" value="1"/>
</dbReference>
<evidence type="ECO:0000259" key="2">
    <source>
        <dbReference type="PROSITE" id="PS51707"/>
    </source>
</evidence>
<dbReference type="RefSeq" id="WP_183349348.1">
    <property type="nucleotide sequence ID" value="NZ_JACHEO010000004.1"/>
</dbReference>
<evidence type="ECO:0000256" key="1">
    <source>
        <dbReference type="PIRSR" id="PIRSR016487-1"/>
    </source>
</evidence>
<dbReference type="AlphaFoldDB" id="A0A840UXX9"/>